<evidence type="ECO:0000256" key="7">
    <source>
        <dbReference type="PIRNR" id="PIRNR000124"/>
    </source>
</evidence>
<dbReference type="Pfam" id="PF03721">
    <property type="entry name" value="UDPG_MGDP_dh_N"/>
    <property type="match status" value="1"/>
</dbReference>
<dbReference type="SUPFAM" id="SSF48179">
    <property type="entry name" value="6-phosphogluconate dehydrogenase C-terminal domain-like"/>
    <property type="match status" value="1"/>
</dbReference>
<accession>A0A9Q4KRD5</accession>
<dbReference type="GO" id="GO:0000271">
    <property type="term" value="P:polysaccharide biosynthetic process"/>
    <property type="evidence" value="ECO:0007669"/>
    <property type="project" value="InterPro"/>
</dbReference>
<dbReference type="InterPro" id="IPR028359">
    <property type="entry name" value="UDP_ManNAc/GlcNAc_DH"/>
</dbReference>
<evidence type="ECO:0000259" key="8">
    <source>
        <dbReference type="SMART" id="SM00984"/>
    </source>
</evidence>
<evidence type="ECO:0000256" key="1">
    <source>
        <dbReference type="ARBA" id="ARBA00012935"/>
    </source>
</evidence>
<evidence type="ECO:0000256" key="5">
    <source>
        <dbReference type="ARBA" id="ARBA00030172"/>
    </source>
</evidence>
<dbReference type="InterPro" id="IPR014026">
    <property type="entry name" value="UDP-Glc/GDP-Man_DH_dimer"/>
</dbReference>
<proteinExistence type="inferred from homology"/>
<feature type="domain" description="UDP-glucose/GDP-mannose dehydrogenase C-terminal" evidence="8">
    <location>
        <begin position="326"/>
        <end position="426"/>
    </location>
</feature>
<reference evidence="9" key="1">
    <citation type="submission" date="2022-01" db="EMBL/GenBank/DDBJ databases">
        <title>Draft genome of Methanogenium marinum DSM 15558.</title>
        <authorList>
            <person name="Chen S.-C."/>
            <person name="You Y.-T."/>
        </authorList>
    </citation>
    <scope>NUCLEOTIDE SEQUENCE</scope>
    <source>
        <strain evidence="9">DSM 15558</strain>
    </source>
</reference>
<evidence type="ECO:0000256" key="4">
    <source>
        <dbReference type="ARBA" id="ARBA00023027"/>
    </source>
</evidence>
<dbReference type="PANTHER" id="PTHR43491">
    <property type="entry name" value="UDP-N-ACETYL-D-MANNOSAMINE DEHYDROGENASE"/>
    <property type="match status" value="1"/>
</dbReference>
<dbReference type="EC" id="1.1.1.336" evidence="1"/>
<name>A0A9Q4KRD5_9EURY</name>
<keyword evidence="3" id="KW-0560">Oxidoreductase</keyword>
<evidence type="ECO:0000313" key="10">
    <source>
        <dbReference type="Proteomes" id="UP001143747"/>
    </source>
</evidence>
<evidence type="ECO:0000256" key="2">
    <source>
        <dbReference type="ARBA" id="ARBA00016796"/>
    </source>
</evidence>
<dbReference type="Pfam" id="PF03720">
    <property type="entry name" value="UDPG_MGDP_dh_C"/>
    <property type="match status" value="1"/>
</dbReference>
<comment type="caution">
    <text evidence="9">The sequence shown here is derived from an EMBL/GenBank/DDBJ whole genome shotgun (WGS) entry which is preliminary data.</text>
</comment>
<keyword evidence="4" id="KW-0520">NAD</keyword>
<dbReference type="Gene3D" id="3.40.50.720">
    <property type="entry name" value="NAD(P)-binding Rossmann-like Domain"/>
    <property type="match status" value="2"/>
</dbReference>
<evidence type="ECO:0000313" key="9">
    <source>
        <dbReference type="EMBL" id="MDE4907277.1"/>
    </source>
</evidence>
<organism evidence="9 10">
    <name type="scientific">Methanogenium marinum</name>
    <dbReference type="NCBI Taxonomy" id="348610"/>
    <lineage>
        <taxon>Archaea</taxon>
        <taxon>Methanobacteriati</taxon>
        <taxon>Methanobacteriota</taxon>
        <taxon>Stenosarchaea group</taxon>
        <taxon>Methanomicrobia</taxon>
        <taxon>Methanomicrobiales</taxon>
        <taxon>Methanomicrobiaceae</taxon>
        <taxon>Methanogenium</taxon>
    </lineage>
</organism>
<dbReference type="InterPro" id="IPR036220">
    <property type="entry name" value="UDP-Glc/GDP-Man_DH_C_sf"/>
</dbReference>
<dbReference type="Pfam" id="PF00984">
    <property type="entry name" value="UDPG_MGDP_dh"/>
    <property type="match status" value="1"/>
</dbReference>
<evidence type="ECO:0000256" key="3">
    <source>
        <dbReference type="ARBA" id="ARBA00023002"/>
    </source>
</evidence>
<gene>
    <name evidence="9" type="ORF">L0665_01380</name>
</gene>
<dbReference type="GO" id="GO:0016628">
    <property type="term" value="F:oxidoreductase activity, acting on the CH-CH group of donors, NAD or NADP as acceptor"/>
    <property type="evidence" value="ECO:0007669"/>
    <property type="project" value="InterPro"/>
</dbReference>
<sequence>MQNLLTKIKDHDANIGVIGLGYVGLPLAIEYSKKFSVIGFDVNSEAVKSLQSGRSHIQDVPDQIIATNVNKSFFPTDDPAELKNCDFLIICVPTPLTEERLPDLTYIKSACGTIAGVLREGQFVILESTTYPGTTEEVVIPILEESGLKAGIDFGVAYSPERIDPGNKQFTVDEVPKVVGGMNIACTEIAAALYGSIIEEIIPVRDMHTAESVKMMENIFRNVNIALVNEMALIFERMGIDTWEVVDAAATKPYGFMPFYPGPGIGGHCIPLDPFYMSYKAKKYGFIPRFIETSGEINEFMKMHAVNLVEKGLKQVGKRIYGAKVTVMGLAYKKNINDPRESPSIKIIEELVRLGAKVQVYDPYVPSLRTCAGVFTSATSINEALDGAECALFLTDHDVFREISLETMKEVMAAPVVVDGKNMFDGGEGIIYLGIGKGMVIP</sequence>
<dbReference type="InterPro" id="IPR001732">
    <property type="entry name" value="UDP-Glc/GDP-Man_DH_N"/>
</dbReference>
<dbReference type="NCBIfam" id="TIGR03026">
    <property type="entry name" value="NDP-sugDHase"/>
    <property type="match status" value="1"/>
</dbReference>
<dbReference type="InterPro" id="IPR036291">
    <property type="entry name" value="NAD(P)-bd_dom_sf"/>
</dbReference>
<evidence type="ECO:0000256" key="6">
    <source>
        <dbReference type="ARBA" id="ARBA00049130"/>
    </source>
</evidence>
<keyword evidence="10" id="KW-1185">Reference proteome</keyword>
<dbReference type="GO" id="GO:0089714">
    <property type="term" value="F:UDP-N-acetyl-D-mannosamine dehydrogenase activity"/>
    <property type="evidence" value="ECO:0007669"/>
    <property type="project" value="UniProtKB-EC"/>
</dbReference>
<dbReference type="InterPro" id="IPR017476">
    <property type="entry name" value="UDP-Glc/GDP-Man"/>
</dbReference>
<protein>
    <recommendedName>
        <fullName evidence="2">UDP-N-acetyl-D-mannosamine dehydrogenase</fullName>
        <ecNumber evidence="1">1.1.1.336</ecNumber>
    </recommendedName>
    <alternativeName>
        <fullName evidence="5">UDP-ManNAc 6-dehydrogenase</fullName>
    </alternativeName>
</protein>
<dbReference type="SMART" id="SM00984">
    <property type="entry name" value="UDPG_MGDP_dh_C"/>
    <property type="match status" value="1"/>
</dbReference>
<dbReference type="PIRSF" id="PIRSF500136">
    <property type="entry name" value="UDP_ManNAc_DH"/>
    <property type="match status" value="1"/>
</dbReference>
<comment type="catalytic activity">
    <reaction evidence="6">
        <text>UDP-N-acetyl-alpha-D-mannosamine + 2 NAD(+) + H2O = UDP-N-acetyl-alpha-D-mannosaminouronate + 2 NADH + 3 H(+)</text>
        <dbReference type="Rhea" id="RHEA:25780"/>
        <dbReference type="ChEBI" id="CHEBI:15377"/>
        <dbReference type="ChEBI" id="CHEBI:15378"/>
        <dbReference type="ChEBI" id="CHEBI:57540"/>
        <dbReference type="ChEBI" id="CHEBI:57945"/>
        <dbReference type="ChEBI" id="CHEBI:68623"/>
        <dbReference type="ChEBI" id="CHEBI:70731"/>
        <dbReference type="EC" id="1.1.1.336"/>
    </reaction>
</comment>
<dbReference type="AlphaFoldDB" id="A0A9Q4KRD5"/>
<dbReference type="InterPro" id="IPR014027">
    <property type="entry name" value="UDP-Glc/GDP-Man_DH_C"/>
</dbReference>
<dbReference type="SUPFAM" id="SSF51735">
    <property type="entry name" value="NAD(P)-binding Rossmann-fold domains"/>
    <property type="match status" value="1"/>
</dbReference>
<dbReference type="RefSeq" id="WP_274923937.1">
    <property type="nucleotide sequence ID" value="NZ_JAKELO010000002.1"/>
</dbReference>
<dbReference type="GO" id="GO:0051287">
    <property type="term" value="F:NAD binding"/>
    <property type="evidence" value="ECO:0007669"/>
    <property type="project" value="InterPro"/>
</dbReference>
<dbReference type="PANTHER" id="PTHR43491:SF1">
    <property type="entry name" value="UDP-N-ACETYL-D-MANNOSAMINE DEHYDROGENASE"/>
    <property type="match status" value="1"/>
</dbReference>
<dbReference type="EMBL" id="JAKELO010000002">
    <property type="protein sequence ID" value="MDE4907277.1"/>
    <property type="molecule type" value="Genomic_DNA"/>
</dbReference>
<dbReference type="SUPFAM" id="SSF52413">
    <property type="entry name" value="UDP-glucose/GDP-mannose dehydrogenase C-terminal domain"/>
    <property type="match status" value="1"/>
</dbReference>
<dbReference type="Proteomes" id="UP001143747">
    <property type="component" value="Unassembled WGS sequence"/>
</dbReference>
<comment type="similarity">
    <text evidence="7">Belongs to the UDP-glucose/GDP-mannose dehydrogenase family.</text>
</comment>
<dbReference type="InterPro" id="IPR008927">
    <property type="entry name" value="6-PGluconate_DH-like_C_sf"/>
</dbReference>
<dbReference type="PIRSF" id="PIRSF000124">
    <property type="entry name" value="UDPglc_GDPman_dh"/>
    <property type="match status" value="1"/>
</dbReference>